<reference evidence="3" key="1">
    <citation type="submission" date="2017-02" db="UniProtKB">
        <authorList>
            <consortium name="WormBaseParasite"/>
        </authorList>
    </citation>
    <scope>IDENTIFICATION</scope>
</reference>
<dbReference type="EMBL" id="UYYA01005699">
    <property type="protein sequence ID" value="VDM64845.1"/>
    <property type="molecule type" value="Genomic_DNA"/>
</dbReference>
<organism evidence="3">
    <name type="scientific">Angiostrongylus costaricensis</name>
    <name type="common">Nematode worm</name>
    <dbReference type="NCBI Taxonomy" id="334426"/>
    <lineage>
        <taxon>Eukaryota</taxon>
        <taxon>Metazoa</taxon>
        <taxon>Ecdysozoa</taxon>
        <taxon>Nematoda</taxon>
        <taxon>Chromadorea</taxon>
        <taxon>Rhabditida</taxon>
        <taxon>Rhabditina</taxon>
        <taxon>Rhabditomorpha</taxon>
        <taxon>Strongyloidea</taxon>
        <taxon>Metastrongylidae</taxon>
        <taxon>Angiostrongylus</taxon>
    </lineage>
</organism>
<accession>A0A0R3Q2G1</accession>
<dbReference type="WBParaSite" id="ACOC_0001325901-mRNA-1">
    <property type="protein sequence ID" value="ACOC_0001325901-mRNA-1"/>
    <property type="gene ID" value="ACOC_0001325901"/>
</dbReference>
<reference evidence="1 2" key="2">
    <citation type="submission" date="2018-11" db="EMBL/GenBank/DDBJ databases">
        <authorList>
            <consortium name="Pathogen Informatics"/>
        </authorList>
    </citation>
    <scope>NUCLEOTIDE SEQUENCE [LARGE SCALE GENOMIC DNA]</scope>
    <source>
        <strain evidence="1 2">Costa Rica</strain>
    </source>
</reference>
<gene>
    <name evidence="1" type="ORF">ACOC_LOCUS13260</name>
</gene>
<protein>
    <submittedName>
        <fullName evidence="3">Secreted protein</fullName>
    </submittedName>
</protein>
<proteinExistence type="predicted"/>
<evidence type="ECO:0000313" key="2">
    <source>
        <dbReference type="Proteomes" id="UP000267027"/>
    </source>
</evidence>
<name>A0A0R3Q2G1_ANGCS</name>
<evidence type="ECO:0000313" key="3">
    <source>
        <dbReference type="WBParaSite" id="ACOC_0001325901-mRNA-1"/>
    </source>
</evidence>
<sequence length="72" mass="8278">MKANCQTRNATRRRVSLAAYMKRPSCPISRCLITFNEPCNRQNVVTVTPFQSFIRCNVSIVGRNGTRRVFLK</sequence>
<keyword evidence="2" id="KW-1185">Reference proteome</keyword>
<evidence type="ECO:0000313" key="1">
    <source>
        <dbReference type="EMBL" id="VDM64845.1"/>
    </source>
</evidence>
<dbReference type="Proteomes" id="UP000267027">
    <property type="component" value="Unassembled WGS sequence"/>
</dbReference>
<dbReference type="AlphaFoldDB" id="A0A0R3Q2G1"/>